<name>A0A812JQU0_9DINO</name>
<keyword evidence="2" id="KW-0813">Transport</keyword>
<proteinExistence type="predicted"/>
<dbReference type="PANTHER" id="PTHR23517:SF3">
    <property type="entry name" value="INTEGRAL MEMBRANE TRANSPORT PROTEIN"/>
    <property type="match status" value="1"/>
</dbReference>
<feature type="transmembrane region" description="Helical" evidence="7">
    <location>
        <begin position="234"/>
        <end position="251"/>
    </location>
</feature>
<evidence type="ECO:0000256" key="5">
    <source>
        <dbReference type="ARBA" id="ARBA00022989"/>
    </source>
</evidence>
<keyword evidence="4 7" id="KW-0812">Transmembrane</keyword>
<dbReference type="InterPro" id="IPR020846">
    <property type="entry name" value="MFS_dom"/>
</dbReference>
<feature type="transmembrane region" description="Helical" evidence="7">
    <location>
        <begin position="363"/>
        <end position="382"/>
    </location>
</feature>
<dbReference type="GO" id="GO:0005886">
    <property type="term" value="C:plasma membrane"/>
    <property type="evidence" value="ECO:0007669"/>
    <property type="project" value="UniProtKB-SubCell"/>
</dbReference>
<accession>A0A812JQU0</accession>
<evidence type="ECO:0000256" key="1">
    <source>
        <dbReference type="ARBA" id="ARBA00004651"/>
    </source>
</evidence>
<feature type="transmembrane region" description="Helical" evidence="7">
    <location>
        <begin position="300"/>
        <end position="319"/>
    </location>
</feature>
<gene>
    <name evidence="9" type="ORF">SNAT2548_LOCUS7311</name>
</gene>
<comment type="caution">
    <text evidence="9">The sequence shown here is derived from an EMBL/GenBank/DDBJ whole genome shotgun (WGS) entry which is preliminary data.</text>
</comment>
<dbReference type="Proteomes" id="UP000604046">
    <property type="component" value="Unassembled WGS sequence"/>
</dbReference>
<evidence type="ECO:0000256" key="7">
    <source>
        <dbReference type="SAM" id="Phobius"/>
    </source>
</evidence>
<dbReference type="PANTHER" id="PTHR23517">
    <property type="entry name" value="RESISTANCE PROTEIN MDTM, PUTATIVE-RELATED-RELATED"/>
    <property type="match status" value="1"/>
</dbReference>
<feature type="transmembrane region" description="Helical" evidence="7">
    <location>
        <begin position="388"/>
        <end position="407"/>
    </location>
</feature>
<reference evidence="9" key="1">
    <citation type="submission" date="2021-02" db="EMBL/GenBank/DDBJ databases">
        <authorList>
            <person name="Dougan E. K."/>
            <person name="Rhodes N."/>
            <person name="Thang M."/>
            <person name="Chan C."/>
        </authorList>
    </citation>
    <scope>NUCLEOTIDE SEQUENCE</scope>
</reference>
<dbReference type="PROSITE" id="PS50850">
    <property type="entry name" value="MFS"/>
    <property type="match status" value="1"/>
</dbReference>
<dbReference type="SUPFAM" id="SSF103473">
    <property type="entry name" value="MFS general substrate transporter"/>
    <property type="match status" value="1"/>
</dbReference>
<keyword evidence="6 7" id="KW-0472">Membrane</keyword>
<feature type="transmembrane region" description="Helical" evidence="7">
    <location>
        <begin position="331"/>
        <end position="351"/>
    </location>
</feature>
<evidence type="ECO:0000256" key="6">
    <source>
        <dbReference type="ARBA" id="ARBA00023136"/>
    </source>
</evidence>
<keyword evidence="3" id="KW-1003">Cell membrane</keyword>
<evidence type="ECO:0000313" key="9">
    <source>
        <dbReference type="EMBL" id="CAE7213340.1"/>
    </source>
</evidence>
<feature type="domain" description="Major facilitator superfamily (MFS) profile" evidence="8">
    <location>
        <begin position="37"/>
        <end position="414"/>
    </location>
</feature>
<dbReference type="OrthoDB" id="443312at2759"/>
<dbReference type="AlphaFoldDB" id="A0A812JQU0"/>
<feature type="transmembrane region" description="Helical" evidence="7">
    <location>
        <begin position="190"/>
        <end position="213"/>
    </location>
</feature>
<evidence type="ECO:0000256" key="3">
    <source>
        <dbReference type="ARBA" id="ARBA00022475"/>
    </source>
</evidence>
<evidence type="ECO:0000256" key="4">
    <source>
        <dbReference type="ARBA" id="ARBA00022692"/>
    </source>
</evidence>
<dbReference type="InterPro" id="IPR011701">
    <property type="entry name" value="MFS"/>
</dbReference>
<dbReference type="InterPro" id="IPR050171">
    <property type="entry name" value="MFS_Transporters"/>
</dbReference>
<dbReference type="GO" id="GO:0022857">
    <property type="term" value="F:transmembrane transporter activity"/>
    <property type="evidence" value="ECO:0007669"/>
    <property type="project" value="InterPro"/>
</dbReference>
<feature type="transmembrane region" description="Helical" evidence="7">
    <location>
        <begin position="157"/>
        <end position="178"/>
    </location>
</feature>
<organism evidence="9 10">
    <name type="scientific">Symbiodinium natans</name>
    <dbReference type="NCBI Taxonomy" id="878477"/>
    <lineage>
        <taxon>Eukaryota</taxon>
        <taxon>Sar</taxon>
        <taxon>Alveolata</taxon>
        <taxon>Dinophyceae</taxon>
        <taxon>Suessiales</taxon>
        <taxon>Symbiodiniaceae</taxon>
        <taxon>Symbiodinium</taxon>
    </lineage>
</organism>
<dbReference type="Pfam" id="PF07690">
    <property type="entry name" value="MFS_1"/>
    <property type="match status" value="2"/>
</dbReference>
<evidence type="ECO:0000313" key="10">
    <source>
        <dbReference type="Proteomes" id="UP000604046"/>
    </source>
</evidence>
<feature type="transmembrane region" description="Helical" evidence="7">
    <location>
        <begin position="126"/>
        <end position="145"/>
    </location>
</feature>
<feature type="transmembrane region" description="Helical" evidence="7">
    <location>
        <begin position="102"/>
        <end position="120"/>
    </location>
</feature>
<sequence>MSYVKQEEGAEGRDCPQRTKMDEELLQAPTLREVLWMLAPVYGTCLLCRMMRALVYVCVPLHVLDLGGSPTEVGLLASLYGLGFMIANIPGAFLLPCLGAKYTLLLACALFLGSASISLMEDIEMLILSQFLLGLANSLAVLAQLTYISGTVPPERLGFAISIVGTLTYLALAAGPPLGSLLREAFGIRAVFFAQLACGSLAALGSVCLGNEVEWAPSTKSGVLQAKDALKEKSGRLVRVLLFACAMQFVWKGRELFFPLAGREAGISDVLLGQIVGWSFLVDMLISPLAGWLMDSYGRVRAGAVSLTLQSVGIMVLPFHSAESIITSSTLTGLGNGLGAGLLMAFGADLAPSGAGRGAFMAVYRLLFNSMDVITPLFLSILTTSASLHASELTTGAIGLLGVMWVLRCVPETLQKHVKVAKRKQVEPV</sequence>
<keyword evidence="10" id="KW-1185">Reference proteome</keyword>
<protein>
    <recommendedName>
        <fullName evidence="8">Major facilitator superfamily (MFS) profile domain-containing protein</fullName>
    </recommendedName>
</protein>
<keyword evidence="5 7" id="KW-1133">Transmembrane helix</keyword>
<feature type="transmembrane region" description="Helical" evidence="7">
    <location>
        <begin position="75"/>
        <end position="95"/>
    </location>
</feature>
<feature type="transmembrane region" description="Helical" evidence="7">
    <location>
        <begin position="34"/>
        <end position="55"/>
    </location>
</feature>
<evidence type="ECO:0000256" key="2">
    <source>
        <dbReference type="ARBA" id="ARBA00022448"/>
    </source>
</evidence>
<dbReference type="Gene3D" id="1.20.1250.20">
    <property type="entry name" value="MFS general substrate transporter like domains"/>
    <property type="match status" value="2"/>
</dbReference>
<dbReference type="InterPro" id="IPR036259">
    <property type="entry name" value="MFS_trans_sf"/>
</dbReference>
<comment type="subcellular location">
    <subcellularLocation>
        <location evidence="1">Cell membrane</location>
        <topology evidence="1">Multi-pass membrane protein</topology>
    </subcellularLocation>
</comment>
<feature type="transmembrane region" description="Helical" evidence="7">
    <location>
        <begin position="271"/>
        <end position="293"/>
    </location>
</feature>
<dbReference type="EMBL" id="CAJNDS010000509">
    <property type="protein sequence ID" value="CAE7213340.1"/>
    <property type="molecule type" value="Genomic_DNA"/>
</dbReference>
<evidence type="ECO:0000259" key="8">
    <source>
        <dbReference type="PROSITE" id="PS50850"/>
    </source>
</evidence>